<organism evidence="1 2">
    <name type="scientific">Parafrankia irregularis</name>
    <dbReference type="NCBI Taxonomy" id="795642"/>
    <lineage>
        <taxon>Bacteria</taxon>
        <taxon>Bacillati</taxon>
        <taxon>Actinomycetota</taxon>
        <taxon>Actinomycetes</taxon>
        <taxon>Frankiales</taxon>
        <taxon>Frankiaceae</taxon>
        <taxon>Parafrankia</taxon>
    </lineage>
</organism>
<proteinExistence type="predicted"/>
<dbReference type="SUPFAM" id="SSF53254">
    <property type="entry name" value="Phosphoglycerate mutase-like"/>
    <property type="match status" value="1"/>
</dbReference>
<dbReference type="Pfam" id="PF00300">
    <property type="entry name" value="His_Phos_1"/>
    <property type="match status" value="1"/>
</dbReference>
<dbReference type="CDD" id="cd07067">
    <property type="entry name" value="HP_PGM_like"/>
    <property type="match status" value="1"/>
</dbReference>
<reference evidence="2" key="1">
    <citation type="submission" date="2015-11" db="EMBL/GenBank/DDBJ databases">
        <authorList>
            <person name="Varghese N."/>
        </authorList>
    </citation>
    <scope>NUCLEOTIDE SEQUENCE [LARGE SCALE GENOMIC DNA]</scope>
    <source>
        <strain evidence="2">DSM 45899</strain>
    </source>
</reference>
<protein>
    <submittedName>
        <fullName evidence="1">Phosphohistidine phosphatase</fullName>
    </submittedName>
</protein>
<dbReference type="PANTHER" id="PTHR47623">
    <property type="entry name" value="OS09G0287300 PROTEIN"/>
    <property type="match status" value="1"/>
</dbReference>
<dbReference type="EMBL" id="FAOZ01000028">
    <property type="protein sequence ID" value="CUU59520.1"/>
    <property type="molecule type" value="Genomic_DNA"/>
</dbReference>
<name>A0A0S4QV78_9ACTN</name>
<dbReference type="AlphaFoldDB" id="A0A0S4QV78"/>
<evidence type="ECO:0000313" key="1">
    <source>
        <dbReference type="EMBL" id="CUU59520.1"/>
    </source>
</evidence>
<dbReference type="PANTHER" id="PTHR47623:SF1">
    <property type="entry name" value="OS09G0287300 PROTEIN"/>
    <property type="match status" value="1"/>
</dbReference>
<dbReference type="SMART" id="SM00855">
    <property type="entry name" value="PGAM"/>
    <property type="match status" value="1"/>
</dbReference>
<sequence>MRRSPRLLLLRHAKSDVATDPTMRDQDRPLSPKGRTSIALIADHLVAAGLEPDLVLCSSAVRTRETVAHLAHALPSSVPVLVEDQLYLAEANDLLMRLRQVDDGVPSVLVVGHNPGLHSLAMGLLSPPERHRVPTFPTAALAVQDLTVPRWSEIGPASTRLVDFVTPRSLREAAGTPEQATDV</sequence>
<dbReference type="RefSeq" id="WP_091283649.1">
    <property type="nucleotide sequence ID" value="NZ_FAOZ01000028.1"/>
</dbReference>
<accession>A0A0S4QV78</accession>
<evidence type="ECO:0000313" key="2">
    <source>
        <dbReference type="Proteomes" id="UP000198802"/>
    </source>
</evidence>
<keyword evidence="2" id="KW-1185">Reference proteome</keyword>
<dbReference type="InterPro" id="IPR013078">
    <property type="entry name" value="His_Pase_superF_clade-1"/>
</dbReference>
<gene>
    <name evidence="1" type="ORF">Ga0074812_12892</name>
</gene>
<dbReference type="Gene3D" id="3.40.50.1240">
    <property type="entry name" value="Phosphoglycerate mutase-like"/>
    <property type="match status" value="1"/>
</dbReference>
<dbReference type="InterPro" id="IPR029033">
    <property type="entry name" value="His_PPase_superfam"/>
</dbReference>
<dbReference type="Proteomes" id="UP000198802">
    <property type="component" value="Unassembled WGS sequence"/>
</dbReference>